<comment type="caution">
    <text evidence="1">The sequence shown here is derived from an EMBL/GenBank/DDBJ whole genome shotgun (WGS) entry which is preliminary data.</text>
</comment>
<accession>A0A2N1MXX0</accession>
<sequence>MLNSILDQKPNIIKIDRLIYNDDNNVKSFTTDPEVIESITIEHFKKISTITTTDRSYNPNITLRQPWHDIYQPFTHIPLSEINKLIVPITLEELVINIKDLPNNKATGPNNISNEIIKKLPQQMLEELLI</sequence>
<gene>
    <name evidence="1" type="ORF">RhiirC2_753392</name>
</gene>
<dbReference type="VEuPathDB" id="FungiDB:RhiirA1_475421"/>
<dbReference type="AlphaFoldDB" id="A0A2N1MXX0"/>
<proteinExistence type="predicted"/>
<dbReference type="VEuPathDB" id="FungiDB:FUN_023686"/>
<reference evidence="1 2" key="1">
    <citation type="submission" date="2016-04" db="EMBL/GenBank/DDBJ databases">
        <title>Genome analyses suggest a sexual origin of heterokaryosis in a supposedly ancient asexual fungus.</title>
        <authorList>
            <person name="Ropars J."/>
            <person name="Sedzielewska K."/>
            <person name="Noel J."/>
            <person name="Charron P."/>
            <person name="Farinelli L."/>
            <person name="Marton T."/>
            <person name="Kruger M."/>
            <person name="Pelin A."/>
            <person name="Brachmann A."/>
            <person name="Corradi N."/>
        </authorList>
    </citation>
    <scope>NUCLEOTIDE SEQUENCE [LARGE SCALE GENOMIC DNA]</scope>
    <source>
        <strain evidence="1 2">C2</strain>
    </source>
</reference>
<dbReference type="Proteomes" id="UP000233469">
    <property type="component" value="Unassembled WGS sequence"/>
</dbReference>
<evidence type="ECO:0000313" key="1">
    <source>
        <dbReference type="EMBL" id="PKK66481.1"/>
    </source>
</evidence>
<dbReference type="EMBL" id="LLXL01001086">
    <property type="protein sequence ID" value="PKK66481.1"/>
    <property type="molecule type" value="Genomic_DNA"/>
</dbReference>
<feature type="non-terminal residue" evidence="1">
    <location>
        <position position="130"/>
    </location>
</feature>
<reference evidence="1 2" key="2">
    <citation type="submission" date="2017-10" db="EMBL/GenBank/DDBJ databases">
        <title>Extensive intraspecific genome diversity in a model arbuscular mycorrhizal fungus.</title>
        <authorList>
            <person name="Chen E.C.H."/>
            <person name="Morin E."/>
            <person name="Baudet D."/>
            <person name="Noel J."/>
            <person name="Ndikumana S."/>
            <person name="Charron P."/>
            <person name="St-Onge C."/>
            <person name="Giorgi J."/>
            <person name="Grigoriev I.V."/>
            <person name="Roux C."/>
            <person name="Martin F.M."/>
            <person name="Corradi N."/>
        </authorList>
    </citation>
    <scope>NUCLEOTIDE SEQUENCE [LARGE SCALE GENOMIC DNA]</scope>
    <source>
        <strain evidence="1 2">C2</strain>
    </source>
</reference>
<evidence type="ECO:0000313" key="2">
    <source>
        <dbReference type="Proteomes" id="UP000233469"/>
    </source>
</evidence>
<name>A0A2N1MXX0_9GLOM</name>
<protein>
    <submittedName>
        <fullName evidence="1">Uncharacterized protein</fullName>
    </submittedName>
</protein>
<organism evidence="1 2">
    <name type="scientific">Rhizophagus irregularis</name>
    <dbReference type="NCBI Taxonomy" id="588596"/>
    <lineage>
        <taxon>Eukaryota</taxon>
        <taxon>Fungi</taxon>
        <taxon>Fungi incertae sedis</taxon>
        <taxon>Mucoromycota</taxon>
        <taxon>Glomeromycotina</taxon>
        <taxon>Glomeromycetes</taxon>
        <taxon>Glomerales</taxon>
        <taxon>Glomeraceae</taxon>
        <taxon>Rhizophagus</taxon>
    </lineage>
</organism>